<name>A0A1I2QBV4_9CORY</name>
<dbReference type="InterPro" id="IPR029039">
    <property type="entry name" value="Flavoprotein-like_sf"/>
</dbReference>
<dbReference type="STRING" id="185761.SAMN05660282_00341"/>
<dbReference type="Proteomes" id="UP000199065">
    <property type="component" value="Unassembled WGS sequence"/>
</dbReference>
<dbReference type="InterPro" id="IPR020852">
    <property type="entry name" value="RNR_Ib_NrdI_bac"/>
</dbReference>
<dbReference type="PANTHER" id="PTHR37297:SF1">
    <property type="entry name" value="PROTEIN NRDI"/>
    <property type="match status" value="1"/>
</dbReference>
<dbReference type="PANTHER" id="PTHR37297">
    <property type="entry name" value="PROTEIN NRDI"/>
    <property type="match status" value="1"/>
</dbReference>
<sequence>MPDHSSAPTHRFTVHELSVEESTDLVYFSSASENTRRFIEKLHRPATRIPLRPRVEGMIRVTRPFVLITPSYGGGSLAGAVPKQVGAFLNDPVNRSLMRGVITSGNTNFGEHFCIAGPLIAKKCKVPELYRFELLGTARDVERVNAGLDEFWAELARTHPEAVALPEAVAIPEAAPSTNTAATSNTPSQATPSTT</sequence>
<dbReference type="HAMAP" id="MF_00128">
    <property type="entry name" value="NrdI"/>
    <property type="match status" value="1"/>
</dbReference>
<feature type="region of interest" description="Disordered" evidence="5">
    <location>
        <begin position="175"/>
        <end position="195"/>
    </location>
</feature>
<dbReference type="InterPro" id="IPR004465">
    <property type="entry name" value="RNR_NrdI"/>
</dbReference>
<evidence type="ECO:0000256" key="2">
    <source>
        <dbReference type="ARBA" id="ARBA00009942"/>
    </source>
</evidence>
<dbReference type="GO" id="GO:0010181">
    <property type="term" value="F:FMN binding"/>
    <property type="evidence" value="ECO:0007669"/>
    <property type="project" value="InterPro"/>
</dbReference>
<gene>
    <name evidence="4" type="primary">nrdI</name>
    <name evidence="6" type="ORF">SAMN05660282_00341</name>
</gene>
<reference evidence="6 7" key="1">
    <citation type="submission" date="2016-10" db="EMBL/GenBank/DDBJ databases">
        <authorList>
            <person name="de Groot N.N."/>
        </authorList>
    </citation>
    <scope>NUCLEOTIDE SEQUENCE [LARGE SCALE GENOMIC DNA]</scope>
    <source>
        <strain>J11</strain>
        <strain evidence="7">PG 39</strain>
    </source>
</reference>
<keyword evidence="7" id="KW-1185">Reference proteome</keyword>
<dbReference type="Pfam" id="PF07972">
    <property type="entry name" value="Flavodoxin_NdrI"/>
    <property type="match status" value="1"/>
</dbReference>
<proteinExistence type="inferred from homology"/>
<evidence type="ECO:0000256" key="1">
    <source>
        <dbReference type="ARBA" id="ARBA00003999"/>
    </source>
</evidence>
<evidence type="ECO:0000256" key="5">
    <source>
        <dbReference type="SAM" id="MobiDB-lite"/>
    </source>
</evidence>
<comment type="similarity">
    <text evidence="2 4">Belongs to the NrdI family.</text>
</comment>
<accession>A0A1I2QBV4</accession>
<dbReference type="AlphaFoldDB" id="A0A1I2QBV4"/>
<evidence type="ECO:0000256" key="3">
    <source>
        <dbReference type="ARBA" id="ARBA00020129"/>
    </source>
</evidence>
<comment type="function">
    <text evidence="1 4">Probably involved in ribonucleotide reductase function.</text>
</comment>
<evidence type="ECO:0000313" key="6">
    <source>
        <dbReference type="EMBL" id="SFG24859.1"/>
    </source>
</evidence>
<evidence type="ECO:0000313" key="7">
    <source>
        <dbReference type="Proteomes" id="UP000199065"/>
    </source>
</evidence>
<protein>
    <recommendedName>
        <fullName evidence="3 4">Protein NrdI</fullName>
    </recommendedName>
</protein>
<dbReference type="Gene3D" id="3.40.50.360">
    <property type="match status" value="1"/>
</dbReference>
<organism evidence="6 7">
    <name type="scientific">Corynebacterium spheniscorum</name>
    <dbReference type="NCBI Taxonomy" id="185761"/>
    <lineage>
        <taxon>Bacteria</taxon>
        <taxon>Bacillati</taxon>
        <taxon>Actinomycetota</taxon>
        <taxon>Actinomycetes</taxon>
        <taxon>Mycobacteriales</taxon>
        <taxon>Corynebacteriaceae</taxon>
        <taxon>Corynebacterium</taxon>
    </lineage>
</organism>
<dbReference type="NCBIfam" id="TIGR00333">
    <property type="entry name" value="nrdI"/>
    <property type="match status" value="1"/>
</dbReference>
<evidence type="ECO:0000256" key="4">
    <source>
        <dbReference type="HAMAP-Rule" id="MF_00128"/>
    </source>
</evidence>
<dbReference type="EMBL" id="FOPJ01000002">
    <property type="protein sequence ID" value="SFG24859.1"/>
    <property type="molecule type" value="Genomic_DNA"/>
</dbReference>
<dbReference type="OrthoDB" id="350535at2"/>
<dbReference type="SUPFAM" id="SSF52218">
    <property type="entry name" value="Flavoproteins"/>
    <property type="match status" value="1"/>
</dbReference>